<feature type="domain" description="Leucine-binding protein" evidence="3">
    <location>
        <begin position="2"/>
        <end position="136"/>
    </location>
</feature>
<comment type="similarity">
    <text evidence="1">Belongs to the leucine-binding protein family.</text>
</comment>
<dbReference type="Proteomes" id="UP000663903">
    <property type="component" value="Chromosome"/>
</dbReference>
<evidence type="ECO:0000313" key="4">
    <source>
        <dbReference type="EMBL" id="QTD45365.1"/>
    </source>
</evidence>
<reference evidence="4" key="1">
    <citation type="submission" date="2021-03" db="EMBL/GenBank/DDBJ databases">
        <title>Ottowia sp. 27C isolated from the cloaca of a Giant Asian pond turtle (Heosemys grandis).</title>
        <authorList>
            <person name="Spergser J."/>
            <person name="Busse H.-J."/>
        </authorList>
    </citation>
    <scope>NUCLEOTIDE SEQUENCE</scope>
    <source>
        <strain evidence="4">27C</strain>
    </source>
</reference>
<organism evidence="4 5">
    <name type="scientific">Ottowia testudinis</name>
    <dbReference type="NCBI Taxonomy" id="2816950"/>
    <lineage>
        <taxon>Bacteria</taxon>
        <taxon>Pseudomonadati</taxon>
        <taxon>Pseudomonadota</taxon>
        <taxon>Betaproteobacteria</taxon>
        <taxon>Burkholderiales</taxon>
        <taxon>Comamonadaceae</taxon>
        <taxon>Ottowia</taxon>
    </lineage>
</organism>
<evidence type="ECO:0000259" key="3">
    <source>
        <dbReference type="Pfam" id="PF13458"/>
    </source>
</evidence>
<gene>
    <name evidence="4" type="ORF">J1M35_00035</name>
</gene>
<evidence type="ECO:0000313" key="5">
    <source>
        <dbReference type="Proteomes" id="UP000663903"/>
    </source>
</evidence>
<dbReference type="SUPFAM" id="SSF53822">
    <property type="entry name" value="Periplasmic binding protein-like I"/>
    <property type="match status" value="1"/>
</dbReference>
<dbReference type="AlphaFoldDB" id="A0A975CFB8"/>
<dbReference type="Gene3D" id="3.40.50.2300">
    <property type="match status" value="2"/>
</dbReference>
<accession>A0A975CFB8</accession>
<dbReference type="EMBL" id="CP071796">
    <property type="protein sequence ID" value="QTD45365.1"/>
    <property type="molecule type" value="Genomic_DNA"/>
</dbReference>
<dbReference type="Pfam" id="PF13458">
    <property type="entry name" value="Peripla_BP_6"/>
    <property type="match status" value="1"/>
</dbReference>
<protein>
    <submittedName>
        <fullName evidence="4">ABC transporter substrate-binding protein</fullName>
    </submittedName>
</protein>
<name>A0A975CFB8_9BURK</name>
<keyword evidence="2" id="KW-0732">Signal</keyword>
<evidence type="ECO:0000256" key="1">
    <source>
        <dbReference type="ARBA" id="ARBA00010062"/>
    </source>
</evidence>
<proteinExistence type="inferred from homology"/>
<dbReference type="InterPro" id="IPR028081">
    <property type="entry name" value="Leu-bd"/>
</dbReference>
<keyword evidence="5" id="KW-1185">Reference proteome</keyword>
<dbReference type="InterPro" id="IPR028082">
    <property type="entry name" value="Peripla_BP_I"/>
</dbReference>
<evidence type="ECO:0000256" key="2">
    <source>
        <dbReference type="ARBA" id="ARBA00022729"/>
    </source>
</evidence>
<dbReference type="KEGG" id="otd:J1M35_00035"/>
<sequence>MLPPPAALAFLKAAKDVGYAPRMASFAKAFPFPGTVAQVAQVAPPNMIVTNEVWWSPAWPFRSMLTGATSAQVVKDYEVATGQQWVQTLGFSHAMVDVAAQTVARARAMTRDGLRDSLSRLKAQTVVGPLNFVGRNPIVNVCSTPAVGGQWIKNASGRWVLEVVDNTRSPFIPATAKLTVSS</sequence>
<dbReference type="RefSeq" id="WP_208009114.1">
    <property type="nucleotide sequence ID" value="NZ_CP071796.1"/>
</dbReference>